<keyword evidence="2" id="KW-0805">Transcription regulation</keyword>
<gene>
    <name evidence="6" type="ORF">MED297_07691</name>
</gene>
<keyword evidence="3" id="KW-0238">DNA-binding</keyword>
<protein>
    <submittedName>
        <fullName evidence="6">Putative LysR-family transcriptional regulator</fullName>
    </submittedName>
</protein>
<dbReference type="Gene3D" id="3.40.190.290">
    <property type="match status" value="1"/>
</dbReference>
<dbReference type="Pfam" id="PF00126">
    <property type="entry name" value="HTH_1"/>
    <property type="match status" value="1"/>
</dbReference>
<dbReference type="GO" id="GO:0003700">
    <property type="term" value="F:DNA-binding transcription factor activity"/>
    <property type="evidence" value="ECO:0007669"/>
    <property type="project" value="InterPro"/>
</dbReference>
<dbReference type="PROSITE" id="PS50931">
    <property type="entry name" value="HTH_LYSR"/>
    <property type="match status" value="1"/>
</dbReference>
<dbReference type="PANTHER" id="PTHR30537:SF5">
    <property type="entry name" value="HTH-TYPE TRANSCRIPTIONAL ACTIVATOR TTDR-RELATED"/>
    <property type="match status" value="1"/>
</dbReference>
<evidence type="ECO:0000256" key="4">
    <source>
        <dbReference type="ARBA" id="ARBA00023163"/>
    </source>
</evidence>
<dbReference type="Gene3D" id="1.10.10.10">
    <property type="entry name" value="Winged helix-like DNA-binding domain superfamily/Winged helix DNA-binding domain"/>
    <property type="match status" value="1"/>
</dbReference>
<comment type="caution">
    <text evidence="6">The sequence shown here is derived from an EMBL/GenBank/DDBJ whole genome shotgun (WGS) entry which is preliminary data.</text>
</comment>
<accession>A4BKK1</accession>
<dbReference type="InterPro" id="IPR036388">
    <property type="entry name" value="WH-like_DNA-bd_sf"/>
</dbReference>
<name>A4BKK1_9GAMM</name>
<feature type="domain" description="HTH lysR-type" evidence="5">
    <location>
        <begin position="1"/>
        <end position="58"/>
    </location>
</feature>
<dbReference type="HOGENOM" id="CLU_039613_16_2_6"/>
<dbReference type="RefSeq" id="WP_008045525.1">
    <property type="nucleotide sequence ID" value="NZ_CH724152.1"/>
</dbReference>
<dbReference type="Proteomes" id="UP000005953">
    <property type="component" value="Unassembled WGS sequence"/>
</dbReference>
<evidence type="ECO:0000313" key="6">
    <source>
        <dbReference type="EMBL" id="EAR07354.1"/>
    </source>
</evidence>
<dbReference type="CDD" id="cd08422">
    <property type="entry name" value="PBP2_CrgA_like"/>
    <property type="match status" value="1"/>
</dbReference>
<dbReference type="InterPro" id="IPR036390">
    <property type="entry name" value="WH_DNA-bd_sf"/>
</dbReference>
<evidence type="ECO:0000256" key="3">
    <source>
        <dbReference type="ARBA" id="ARBA00023125"/>
    </source>
</evidence>
<dbReference type="InterPro" id="IPR058163">
    <property type="entry name" value="LysR-type_TF_proteobact-type"/>
</dbReference>
<organism evidence="6 7">
    <name type="scientific">Reinekea blandensis MED297</name>
    <dbReference type="NCBI Taxonomy" id="314283"/>
    <lineage>
        <taxon>Bacteria</taxon>
        <taxon>Pseudomonadati</taxon>
        <taxon>Pseudomonadota</taxon>
        <taxon>Gammaproteobacteria</taxon>
        <taxon>Oceanospirillales</taxon>
        <taxon>Saccharospirillaceae</taxon>
        <taxon>Reinekea</taxon>
    </lineage>
</organism>
<sequence length="300" mass="33877">MDLQALLWFVEIAHCGSFSEAARRLVEPSSNLSRRIAKLESDLGERLLTRTTRALSLTDAGRQLLPLAEQMLTDQQAVLDWRDSQQEPNGTLRVTAPGSFARGPLTPWVIRYRQQFPSVQVELIHSNDYLNFQAHRLDFAFRQGPLPDSTLHAKRLFSIHYGVFVSPGWLTKHGPVTEIARLNAHQVITTGATSAVLPWWFRSGVWQPAQISYLFDDFDQCLQAAAEGEGPTFASHYQAQPWLASGELVEVLAEERADPIGFHLVYPTRTHRSRKSLSFQQHIEQEVRQFGPAEGLVLPE</sequence>
<dbReference type="AlphaFoldDB" id="A4BKK1"/>
<evidence type="ECO:0000313" key="7">
    <source>
        <dbReference type="Proteomes" id="UP000005953"/>
    </source>
</evidence>
<dbReference type="InterPro" id="IPR005119">
    <property type="entry name" value="LysR_subst-bd"/>
</dbReference>
<evidence type="ECO:0000259" key="5">
    <source>
        <dbReference type="PROSITE" id="PS50931"/>
    </source>
</evidence>
<evidence type="ECO:0000256" key="2">
    <source>
        <dbReference type="ARBA" id="ARBA00023015"/>
    </source>
</evidence>
<dbReference type="OrthoDB" id="9815676at2"/>
<dbReference type="EMBL" id="AAOE01000046">
    <property type="protein sequence ID" value="EAR07354.1"/>
    <property type="molecule type" value="Genomic_DNA"/>
</dbReference>
<keyword evidence="4" id="KW-0804">Transcription</keyword>
<proteinExistence type="inferred from homology"/>
<dbReference type="FunFam" id="1.10.10.10:FF:000001">
    <property type="entry name" value="LysR family transcriptional regulator"/>
    <property type="match status" value="1"/>
</dbReference>
<dbReference type="PANTHER" id="PTHR30537">
    <property type="entry name" value="HTH-TYPE TRANSCRIPTIONAL REGULATOR"/>
    <property type="match status" value="1"/>
</dbReference>
<dbReference type="STRING" id="314283.MED297_07691"/>
<comment type="similarity">
    <text evidence="1">Belongs to the LysR transcriptional regulatory family.</text>
</comment>
<dbReference type="GO" id="GO:0043565">
    <property type="term" value="F:sequence-specific DNA binding"/>
    <property type="evidence" value="ECO:0007669"/>
    <property type="project" value="TreeGrafter"/>
</dbReference>
<reference evidence="6 7" key="1">
    <citation type="submission" date="2006-02" db="EMBL/GenBank/DDBJ databases">
        <authorList>
            <person name="Pinhassi J."/>
            <person name="Pedros-Alio C."/>
            <person name="Ferriera S."/>
            <person name="Johnson J."/>
            <person name="Kravitz S."/>
            <person name="Halpern A."/>
            <person name="Remington K."/>
            <person name="Beeson K."/>
            <person name="Tran B."/>
            <person name="Rogers Y.-H."/>
            <person name="Friedman R."/>
            <person name="Venter J.C."/>
        </authorList>
    </citation>
    <scope>NUCLEOTIDE SEQUENCE [LARGE SCALE GENOMIC DNA]</scope>
    <source>
        <strain evidence="6 7">MED297</strain>
    </source>
</reference>
<keyword evidence="7" id="KW-1185">Reference proteome</keyword>
<dbReference type="Pfam" id="PF03466">
    <property type="entry name" value="LysR_substrate"/>
    <property type="match status" value="1"/>
</dbReference>
<dbReference type="GO" id="GO:0006351">
    <property type="term" value="P:DNA-templated transcription"/>
    <property type="evidence" value="ECO:0007669"/>
    <property type="project" value="TreeGrafter"/>
</dbReference>
<dbReference type="SUPFAM" id="SSF53850">
    <property type="entry name" value="Periplasmic binding protein-like II"/>
    <property type="match status" value="1"/>
</dbReference>
<evidence type="ECO:0000256" key="1">
    <source>
        <dbReference type="ARBA" id="ARBA00009437"/>
    </source>
</evidence>
<dbReference type="InterPro" id="IPR000847">
    <property type="entry name" value="LysR_HTH_N"/>
</dbReference>
<dbReference type="SUPFAM" id="SSF46785">
    <property type="entry name" value="Winged helix' DNA-binding domain"/>
    <property type="match status" value="1"/>
</dbReference>